<evidence type="ECO:0000313" key="1">
    <source>
        <dbReference type="EMBL" id="TDO28424.1"/>
    </source>
</evidence>
<name>A0A4R6IZS4_9BACT</name>
<proteinExistence type="predicted"/>
<dbReference type="Proteomes" id="UP000295741">
    <property type="component" value="Unassembled WGS sequence"/>
</dbReference>
<gene>
    <name evidence="1" type="ORF">BC659_0489</name>
</gene>
<accession>A0A4R6IZS4</accession>
<comment type="caution">
    <text evidence="1">The sequence shown here is derived from an EMBL/GenBank/DDBJ whole genome shotgun (WGS) entry which is preliminary data.</text>
</comment>
<organism evidence="1 2">
    <name type="scientific">Sediminibacterium goheungense</name>
    <dbReference type="NCBI Taxonomy" id="1086393"/>
    <lineage>
        <taxon>Bacteria</taxon>
        <taxon>Pseudomonadati</taxon>
        <taxon>Bacteroidota</taxon>
        <taxon>Chitinophagia</taxon>
        <taxon>Chitinophagales</taxon>
        <taxon>Chitinophagaceae</taxon>
        <taxon>Sediminibacterium</taxon>
    </lineage>
</organism>
<keyword evidence="2" id="KW-1185">Reference proteome</keyword>
<reference evidence="1 2" key="1">
    <citation type="submission" date="2019-03" db="EMBL/GenBank/DDBJ databases">
        <title>Genomic Encyclopedia of Archaeal and Bacterial Type Strains, Phase II (KMG-II): from individual species to whole genera.</title>
        <authorList>
            <person name="Goeker M."/>
        </authorList>
    </citation>
    <scope>NUCLEOTIDE SEQUENCE [LARGE SCALE GENOMIC DNA]</scope>
    <source>
        <strain evidence="1 2">DSM 28323</strain>
    </source>
</reference>
<dbReference type="AlphaFoldDB" id="A0A4R6IZS4"/>
<evidence type="ECO:0000313" key="2">
    <source>
        <dbReference type="Proteomes" id="UP000295741"/>
    </source>
</evidence>
<protein>
    <submittedName>
        <fullName evidence="1">Uncharacterized protein</fullName>
    </submittedName>
</protein>
<dbReference type="RefSeq" id="WP_133472967.1">
    <property type="nucleotide sequence ID" value="NZ_SNWP01000010.1"/>
</dbReference>
<sequence>MMKPKEIIEFTNSIIHTIILDPGEAFEFFKKKWLTLTFDEKKACRPFISKFCEQRAGSESLHPQRPENFEETKICSQIVLDYLNEEKSGVVHYGTIKLNSGTKPKDIAYIFSLLKDMGYIDTSKEEMAQILIQVFGIRGITENTMKQYMTQKSIVLSSKTKFQNKLKHFSTS</sequence>
<dbReference type="EMBL" id="SNWP01000010">
    <property type="protein sequence ID" value="TDO28424.1"/>
    <property type="molecule type" value="Genomic_DNA"/>
</dbReference>